<accession>A0ABS8WJJ5</accession>
<name>A0ABS8WJJ5_DATST</name>
<protein>
    <submittedName>
        <fullName evidence="1">Uncharacterized protein</fullName>
    </submittedName>
</protein>
<evidence type="ECO:0000313" key="2">
    <source>
        <dbReference type="Proteomes" id="UP000823775"/>
    </source>
</evidence>
<comment type="caution">
    <text evidence="1">The sequence shown here is derived from an EMBL/GenBank/DDBJ whole genome shotgun (WGS) entry which is preliminary data.</text>
</comment>
<keyword evidence="2" id="KW-1185">Reference proteome</keyword>
<proteinExistence type="predicted"/>
<gene>
    <name evidence="1" type="ORF">HAX54_048652</name>
</gene>
<reference evidence="1 2" key="1">
    <citation type="journal article" date="2021" name="BMC Genomics">
        <title>Datura genome reveals duplications of psychoactive alkaloid biosynthetic genes and high mutation rate following tissue culture.</title>
        <authorList>
            <person name="Rajewski A."/>
            <person name="Carter-House D."/>
            <person name="Stajich J."/>
            <person name="Litt A."/>
        </authorList>
    </citation>
    <scope>NUCLEOTIDE SEQUENCE [LARGE SCALE GENOMIC DNA]</scope>
    <source>
        <strain evidence="1">AR-01</strain>
    </source>
</reference>
<dbReference type="Proteomes" id="UP000823775">
    <property type="component" value="Unassembled WGS sequence"/>
</dbReference>
<organism evidence="1 2">
    <name type="scientific">Datura stramonium</name>
    <name type="common">Jimsonweed</name>
    <name type="synonym">Common thornapple</name>
    <dbReference type="NCBI Taxonomy" id="4076"/>
    <lineage>
        <taxon>Eukaryota</taxon>
        <taxon>Viridiplantae</taxon>
        <taxon>Streptophyta</taxon>
        <taxon>Embryophyta</taxon>
        <taxon>Tracheophyta</taxon>
        <taxon>Spermatophyta</taxon>
        <taxon>Magnoliopsida</taxon>
        <taxon>eudicotyledons</taxon>
        <taxon>Gunneridae</taxon>
        <taxon>Pentapetalae</taxon>
        <taxon>asterids</taxon>
        <taxon>lamiids</taxon>
        <taxon>Solanales</taxon>
        <taxon>Solanaceae</taxon>
        <taxon>Solanoideae</taxon>
        <taxon>Datureae</taxon>
        <taxon>Datura</taxon>
    </lineage>
</organism>
<evidence type="ECO:0000313" key="1">
    <source>
        <dbReference type="EMBL" id="MCE3050985.1"/>
    </source>
</evidence>
<dbReference type="EMBL" id="JACEIK010008062">
    <property type="protein sequence ID" value="MCE3050985.1"/>
    <property type="molecule type" value="Genomic_DNA"/>
</dbReference>
<sequence length="103" mass="11704">MSIAQPYYGYLTWRLVEFSVFYSLKHGHTRAIVVSNIYIPFTLSAAHEVHRLFVLDVALSEVAEDFSHRIFPPVSFSTGGNGILVAPIFFIRPHCINMDPIIH</sequence>